<evidence type="ECO:0000313" key="1">
    <source>
        <dbReference type="EMBL" id="PHT34335.1"/>
    </source>
</evidence>
<dbReference type="OrthoDB" id="1304051at2759"/>
<gene>
    <name evidence="1" type="ORF">CQW23_26135</name>
</gene>
<name>A0A2G2VMX0_CAPBA</name>
<accession>A0A2G2VMX0</accession>
<dbReference type="Proteomes" id="UP000224567">
    <property type="component" value="Unassembled WGS sequence"/>
</dbReference>
<dbReference type="PANTHER" id="PTHR33223:SF8">
    <property type="entry name" value="OS04G0172440 PROTEIN"/>
    <property type="match status" value="1"/>
</dbReference>
<organism evidence="1 2">
    <name type="scientific">Capsicum baccatum</name>
    <name type="common">Peruvian pepper</name>
    <dbReference type="NCBI Taxonomy" id="33114"/>
    <lineage>
        <taxon>Eukaryota</taxon>
        <taxon>Viridiplantae</taxon>
        <taxon>Streptophyta</taxon>
        <taxon>Embryophyta</taxon>
        <taxon>Tracheophyta</taxon>
        <taxon>Spermatophyta</taxon>
        <taxon>Magnoliopsida</taxon>
        <taxon>eudicotyledons</taxon>
        <taxon>Gunneridae</taxon>
        <taxon>Pentapetalae</taxon>
        <taxon>asterids</taxon>
        <taxon>lamiids</taxon>
        <taxon>Solanales</taxon>
        <taxon>Solanaceae</taxon>
        <taxon>Solanoideae</taxon>
        <taxon>Capsiceae</taxon>
        <taxon>Capsicum</taxon>
    </lineage>
</organism>
<dbReference type="AlphaFoldDB" id="A0A2G2VMX0"/>
<evidence type="ECO:0000313" key="2">
    <source>
        <dbReference type="Proteomes" id="UP000224567"/>
    </source>
</evidence>
<reference evidence="1 2" key="1">
    <citation type="journal article" date="2017" name="Genome Biol.">
        <title>New reference genome sequences of hot pepper reveal the massive evolution of plant disease-resistance genes by retroduplication.</title>
        <authorList>
            <person name="Kim S."/>
            <person name="Park J."/>
            <person name="Yeom S.I."/>
            <person name="Kim Y.M."/>
            <person name="Seo E."/>
            <person name="Kim K.T."/>
            <person name="Kim M.S."/>
            <person name="Lee J.M."/>
            <person name="Cheong K."/>
            <person name="Shin H.S."/>
            <person name="Kim S.B."/>
            <person name="Han K."/>
            <person name="Lee J."/>
            <person name="Park M."/>
            <person name="Lee H.A."/>
            <person name="Lee H.Y."/>
            <person name="Lee Y."/>
            <person name="Oh S."/>
            <person name="Lee J.H."/>
            <person name="Choi E."/>
            <person name="Choi E."/>
            <person name="Lee S.E."/>
            <person name="Jeon J."/>
            <person name="Kim H."/>
            <person name="Choi G."/>
            <person name="Song H."/>
            <person name="Lee J."/>
            <person name="Lee S.C."/>
            <person name="Kwon J.K."/>
            <person name="Lee H.Y."/>
            <person name="Koo N."/>
            <person name="Hong Y."/>
            <person name="Kim R.W."/>
            <person name="Kang W.H."/>
            <person name="Huh J.H."/>
            <person name="Kang B.C."/>
            <person name="Yang T.J."/>
            <person name="Lee Y.H."/>
            <person name="Bennetzen J.L."/>
            <person name="Choi D."/>
        </authorList>
    </citation>
    <scope>NUCLEOTIDE SEQUENCE [LARGE SCALE GENOMIC DNA]</scope>
    <source>
        <strain evidence="2">cv. PBC81</strain>
    </source>
</reference>
<protein>
    <submittedName>
        <fullName evidence="1">Uncharacterized protein</fullName>
    </submittedName>
</protein>
<dbReference type="PANTHER" id="PTHR33223">
    <property type="entry name" value="CCHC-TYPE DOMAIN-CONTAINING PROTEIN"/>
    <property type="match status" value="1"/>
</dbReference>
<sequence>MPPYSTRENVLNIFDDRHYAFDLTFKLTGPYSYTCPPEFSLNTEKPVMKEEQEEITKKLRSLEVAMKNLQGLGASKSVSYKDLCMFLGVNLSLGFKMPKFEKYDGHGDPIEYLRCYYNQLRGNGGKEELLMTYLGESLSDLVLEWFVDQDIDKWNSWDDQASATILVQCGIDS</sequence>
<keyword evidence="2" id="KW-1185">Reference proteome</keyword>
<dbReference type="EMBL" id="MLFT02000011">
    <property type="protein sequence ID" value="PHT34335.1"/>
    <property type="molecule type" value="Genomic_DNA"/>
</dbReference>
<comment type="caution">
    <text evidence="1">The sequence shown here is derived from an EMBL/GenBank/DDBJ whole genome shotgun (WGS) entry which is preliminary data.</text>
</comment>
<proteinExistence type="predicted"/>
<reference evidence="2" key="2">
    <citation type="journal article" date="2017" name="J. Anim. Genet.">
        <title>Multiple reference genome sequences of hot pepper reveal the massive evolution of plant disease resistance genes by retroduplication.</title>
        <authorList>
            <person name="Kim S."/>
            <person name="Park J."/>
            <person name="Yeom S.-I."/>
            <person name="Kim Y.-M."/>
            <person name="Seo E."/>
            <person name="Kim K.-T."/>
            <person name="Kim M.-S."/>
            <person name="Lee J.M."/>
            <person name="Cheong K."/>
            <person name="Shin H.-S."/>
            <person name="Kim S.-B."/>
            <person name="Han K."/>
            <person name="Lee J."/>
            <person name="Park M."/>
            <person name="Lee H.-A."/>
            <person name="Lee H.-Y."/>
            <person name="Lee Y."/>
            <person name="Oh S."/>
            <person name="Lee J.H."/>
            <person name="Choi E."/>
            <person name="Choi E."/>
            <person name="Lee S.E."/>
            <person name="Jeon J."/>
            <person name="Kim H."/>
            <person name="Choi G."/>
            <person name="Song H."/>
            <person name="Lee J."/>
            <person name="Lee S.-C."/>
            <person name="Kwon J.-K."/>
            <person name="Lee H.-Y."/>
            <person name="Koo N."/>
            <person name="Hong Y."/>
            <person name="Kim R.W."/>
            <person name="Kang W.-H."/>
            <person name="Huh J.H."/>
            <person name="Kang B.-C."/>
            <person name="Yang T.-J."/>
            <person name="Lee Y.-H."/>
            <person name="Bennetzen J.L."/>
            <person name="Choi D."/>
        </authorList>
    </citation>
    <scope>NUCLEOTIDE SEQUENCE [LARGE SCALE GENOMIC DNA]</scope>
    <source>
        <strain evidence="2">cv. PBC81</strain>
    </source>
</reference>